<dbReference type="EMBL" id="BAABWN010000012">
    <property type="protein sequence ID" value="GAA6169541.1"/>
    <property type="molecule type" value="Genomic_DNA"/>
</dbReference>
<accession>A0ABQ0AD20</accession>
<reference evidence="2 3" key="1">
    <citation type="submission" date="2024-04" db="EMBL/GenBank/DDBJ databases">
        <title>Draft genome sequence of Sessilibacter corallicola NBRC 116591.</title>
        <authorList>
            <person name="Miyakawa T."/>
            <person name="Kusuya Y."/>
            <person name="Miura T."/>
        </authorList>
    </citation>
    <scope>NUCLEOTIDE SEQUENCE [LARGE SCALE GENOMIC DNA]</scope>
    <source>
        <strain evidence="2 3">KU-00831-HH</strain>
    </source>
</reference>
<proteinExistence type="predicted"/>
<comment type="caution">
    <text evidence="2">The sequence shown here is derived from an EMBL/GenBank/DDBJ whole genome shotgun (WGS) entry which is preliminary data.</text>
</comment>
<evidence type="ECO:0000313" key="2">
    <source>
        <dbReference type="EMBL" id="GAA6169541.1"/>
    </source>
</evidence>
<evidence type="ECO:0000256" key="1">
    <source>
        <dbReference type="SAM" id="SignalP"/>
    </source>
</evidence>
<protein>
    <submittedName>
        <fullName evidence="2">Uncharacterized protein</fullName>
    </submittedName>
</protein>
<dbReference type="Proteomes" id="UP001465153">
    <property type="component" value="Unassembled WGS sequence"/>
</dbReference>
<keyword evidence="1" id="KW-0732">Signal</keyword>
<evidence type="ECO:0000313" key="3">
    <source>
        <dbReference type="Proteomes" id="UP001465153"/>
    </source>
</evidence>
<dbReference type="RefSeq" id="WP_353304042.1">
    <property type="nucleotide sequence ID" value="NZ_BAABWN010000012.1"/>
</dbReference>
<name>A0ABQ0AD20_9GAMM</name>
<gene>
    <name evidence="2" type="ORF">NBRC116591_33520</name>
</gene>
<sequence>MKPSYIRIPLFLLFTGLTLLASNAAIAAKKELRLTPLQNFNFIETKKNGFLLIELATTSAASSLEISRLDKKADNYTYTIGRRLRTDYSVNLKNLDNGFYVADIPAGLYQIKEVTAPLYNLPYRIQTDGRRIWRVSIEEAHINYAGRLKIEQERSVNAIDVGLINRFSQSLPELTQHFEKASVQTPLRIGLGYRDDFYQELQQ</sequence>
<keyword evidence="3" id="KW-1185">Reference proteome</keyword>
<feature type="signal peptide" evidence="1">
    <location>
        <begin position="1"/>
        <end position="27"/>
    </location>
</feature>
<feature type="chain" id="PRO_5045164129" evidence="1">
    <location>
        <begin position="28"/>
        <end position="203"/>
    </location>
</feature>
<organism evidence="2 3">
    <name type="scientific">Sessilibacter corallicola</name>
    <dbReference type="NCBI Taxonomy" id="2904075"/>
    <lineage>
        <taxon>Bacteria</taxon>
        <taxon>Pseudomonadati</taxon>
        <taxon>Pseudomonadota</taxon>
        <taxon>Gammaproteobacteria</taxon>
        <taxon>Cellvibrionales</taxon>
        <taxon>Cellvibrionaceae</taxon>
        <taxon>Sessilibacter</taxon>
    </lineage>
</organism>